<protein>
    <submittedName>
        <fullName evidence="5">Ephrin-receptor like protein</fullName>
    </submittedName>
</protein>
<dbReference type="Pfam" id="PF07699">
    <property type="entry name" value="Ephrin_rec_like"/>
    <property type="match status" value="1"/>
</dbReference>
<feature type="chain" id="PRO_5039901612" evidence="3">
    <location>
        <begin position="33"/>
        <end position="786"/>
    </location>
</feature>
<feature type="signal peptide" evidence="3">
    <location>
        <begin position="1"/>
        <end position="32"/>
    </location>
</feature>
<evidence type="ECO:0000256" key="2">
    <source>
        <dbReference type="SAM" id="Phobius"/>
    </source>
</evidence>
<feature type="domain" description="Tyrosine-protein kinase ephrin type A/B receptor-like" evidence="4">
    <location>
        <begin position="89"/>
        <end position="132"/>
    </location>
</feature>
<proteinExistence type="predicted"/>
<dbReference type="Proteomes" id="UP000693970">
    <property type="component" value="Unassembled WGS sequence"/>
</dbReference>
<evidence type="ECO:0000313" key="6">
    <source>
        <dbReference type="Proteomes" id="UP000693970"/>
    </source>
</evidence>
<dbReference type="PANTHER" id="PTHR46967">
    <property type="entry name" value="INSULIN-LIKE GROWTH FACTOR BINDING PROTEIN,N-TERMINAL"/>
    <property type="match status" value="1"/>
</dbReference>
<feature type="transmembrane region" description="Helical" evidence="2">
    <location>
        <begin position="381"/>
        <end position="399"/>
    </location>
</feature>
<feature type="transmembrane region" description="Helical" evidence="2">
    <location>
        <begin position="350"/>
        <end position="369"/>
    </location>
</feature>
<organism evidence="5 6">
    <name type="scientific">Nitzschia inconspicua</name>
    <dbReference type="NCBI Taxonomy" id="303405"/>
    <lineage>
        <taxon>Eukaryota</taxon>
        <taxon>Sar</taxon>
        <taxon>Stramenopiles</taxon>
        <taxon>Ochrophyta</taxon>
        <taxon>Bacillariophyta</taxon>
        <taxon>Bacillariophyceae</taxon>
        <taxon>Bacillariophycidae</taxon>
        <taxon>Bacillariales</taxon>
        <taxon>Bacillariaceae</taxon>
        <taxon>Nitzschia</taxon>
    </lineage>
</organism>
<feature type="compositionally biased region" description="Polar residues" evidence="1">
    <location>
        <begin position="187"/>
        <end position="212"/>
    </location>
</feature>
<feature type="region of interest" description="Disordered" evidence="1">
    <location>
        <begin position="166"/>
        <end position="214"/>
    </location>
</feature>
<feature type="transmembrane region" description="Helical" evidence="2">
    <location>
        <begin position="264"/>
        <end position="286"/>
    </location>
</feature>
<dbReference type="PANTHER" id="PTHR46967:SF1">
    <property type="entry name" value="KERATIN-ASSOCIATED PROTEIN 16-1-LIKE"/>
    <property type="match status" value="1"/>
</dbReference>
<feature type="region of interest" description="Disordered" evidence="1">
    <location>
        <begin position="665"/>
        <end position="692"/>
    </location>
</feature>
<feature type="transmembrane region" description="Helical" evidence="2">
    <location>
        <begin position="528"/>
        <end position="545"/>
    </location>
</feature>
<sequence length="786" mass="87908">MNRKFSPKSFQATMTKVFLLSHVLFTSFQAEAQFSEPCPKIGDGESCPAGCWLLETEIVFPFAKRQCSSVGYGYFSKANDNTRQACPPGTFSNTLNAQVCQQCEAGTYASSEGSRSCELCPAGSFSAVPGSDYCRPCLDDYYDQDGANAVELWDDEYYCTYKGSPTTSVAPTTSPSEKPTELVETPAPSTVPTAGQSIETTHVASSEPTSNPYDMPSTLPSSIGDDSVVVSNEEMLLPHSICGDGHFEWHGSCKQCPSKIEEGLYPFLIVFLFVALIIVLQSLVPLCSTGTVWVGMEYLQVLYLVSLSGISWSPYAAVVFEKVIPIFALDFSANFSVQCVFGWPKEYDQILAITLPLFFWLAMATVSKLSRERLVVYKSGLRWLTVYMYLGFASLLQTSRDATDLNSVFNTFFLRLASTTWYAAIAGLIGLVFYGLVFPYWLYRCLGRYYKLVVLGIEDEELDGIETQATRSCFQKIKRNINSSQASLFLTLAIFPAVREGASWWSLFWLIRRMAFLVLVAFFPRSPFLLLVALLNILFFSEVFQRCKMPFPNEYEENLGNKWYHTEKADTVLQMCAVAMVGISFLIVGSDGSRNPTQDLTIDILVILLLSASVLFWMLTIGFASRHSCEDCPRFATKANELLLEMAVSQRPDEDKDQERSIAENFENVSLDDPPSKEYRANSPESKPISKRSTWVPAGFVPTFNDLSKTSSREEEIVLDGSDRHYPPQRVFRQDSITSNLDNASISREDEATVVEEIWIDEETGKEVQNRNGRNWADAETGMRVA</sequence>
<comment type="caution">
    <text evidence="5">The sequence shown here is derived from an EMBL/GenBank/DDBJ whole genome shotgun (WGS) entry which is preliminary data.</text>
</comment>
<dbReference type="SMART" id="SM01411">
    <property type="entry name" value="Ephrin_rec_like"/>
    <property type="match status" value="2"/>
</dbReference>
<dbReference type="OrthoDB" id="65776at2759"/>
<keyword evidence="2" id="KW-0812">Transmembrane</keyword>
<feature type="transmembrane region" description="Helical" evidence="2">
    <location>
        <begin position="600"/>
        <end position="624"/>
    </location>
</feature>
<gene>
    <name evidence="5" type="ORF">IV203_016353</name>
</gene>
<keyword evidence="3" id="KW-0732">Signal</keyword>
<evidence type="ECO:0000256" key="3">
    <source>
        <dbReference type="SAM" id="SignalP"/>
    </source>
</evidence>
<feature type="transmembrane region" description="Helical" evidence="2">
    <location>
        <begin position="419"/>
        <end position="443"/>
    </location>
</feature>
<dbReference type="EMBL" id="JAGRRH010000020">
    <property type="protein sequence ID" value="KAG7347648.1"/>
    <property type="molecule type" value="Genomic_DNA"/>
</dbReference>
<keyword evidence="2" id="KW-0472">Membrane</keyword>
<accession>A0A9K3KPK1</accession>
<feature type="compositionally biased region" description="Low complexity" evidence="1">
    <location>
        <begin position="166"/>
        <end position="176"/>
    </location>
</feature>
<evidence type="ECO:0000259" key="4">
    <source>
        <dbReference type="Pfam" id="PF07699"/>
    </source>
</evidence>
<feature type="transmembrane region" description="Helical" evidence="2">
    <location>
        <begin position="571"/>
        <end position="588"/>
    </location>
</feature>
<keyword evidence="2" id="KW-1133">Transmembrane helix</keyword>
<feature type="transmembrane region" description="Helical" evidence="2">
    <location>
        <begin position="298"/>
        <end position="320"/>
    </location>
</feature>
<reference evidence="5" key="2">
    <citation type="submission" date="2021-04" db="EMBL/GenBank/DDBJ databases">
        <authorList>
            <person name="Podell S."/>
        </authorList>
    </citation>
    <scope>NUCLEOTIDE SEQUENCE</scope>
    <source>
        <strain evidence="5">Hildebrandi</strain>
    </source>
</reference>
<dbReference type="AlphaFoldDB" id="A0A9K3KPK1"/>
<name>A0A9K3KPK1_9STRA</name>
<evidence type="ECO:0000256" key="1">
    <source>
        <dbReference type="SAM" id="MobiDB-lite"/>
    </source>
</evidence>
<reference evidence="5" key="1">
    <citation type="journal article" date="2021" name="Sci. Rep.">
        <title>Diploid genomic architecture of Nitzschia inconspicua, an elite biomass production diatom.</title>
        <authorList>
            <person name="Oliver A."/>
            <person name="Podell S."/>
            <person name="Pinowska A."/>
            <person name="Traller J.C."/>
            <person name="Smith S.R."/>
            <person name="McClure R."/>
            <person name="Beliaev A."/>
            <person name="Bohutskyi P."/>
            <person name="Hill E.A."/>
            <person name="Rabines A."/>
            <person name="Zheng H."/>
            <person name="Allen L.Z."/>
            <person name="Kuo A."/>
            <person name="Grigoriev I.V."/>
            <person name="Allen A.E."/>
            <person name="Hazlebeck D."/>
            <person name="Allen E.E."/>
        </authorList>
    </citation>
    <scope>NUCLEOTIDE SEQUENCE</scope>
    <source>
        <strain evidence="5">Hildebrandi</strain>
    </source>
</reference>
<feature type="transmembrane region" description="Helical" evidence="2">
    <location>
        <begin position="481"/>
        <end position="498"/>
    </location>
</feature>
<dbReference type="InterPro" id="IPR011641">
    <property type="entry name" value="Tyr-kin_ephrin_A/B_rcpt-like"/>
</dbReference>
<evidence type="ECO:0000313" key="5">
    <source>
        <dbReference type="EMBL" id="KAG7347648.1"/>
    </source>
</evidence>
<keyword evidence="6" id="KW-1185">Reference proteome</keyword>